<organism evidence="1 2">
    <name type="scientific">Aquipseudomonas alcaligenes</name>
    <name type="common">Pseudomonas alcaligenes</name>
    <dbReference type="NCBI Taxonomy" id="43263"/>
    <lineage>
        <taxon>Bacteria</taxon>
        <taxon>Pseudomonadati</taxon>
        <taxon>Pseudomonadota</taxon>
        <taxon>Gammaproteobacteria</taxon>
        <taxon>Pseudomonadales</taxon>
        <taxon>Pseudomonadaceae</taxon>
        <taxon>Aquipseudomonas</taxon>
    </lineage>
</organism>
<evidence type="ECO:0008006" key="3">
    <source>
        <dbReference type="Google" id="ProtNLM"/>
    </source>
</evidence>
<dbReference type="Proteomes" id="UP001158730">
    <property type="component" value="Unassembled WGS sequence"/>
</dbReference>
<comment type="caution">
    <text evidence="1">The sequence shown here is derived from an EMBL/GenBank/DDBJ whole genome shotgun (WGS) entry which is preliminary data.</text>
</comment>
<evidence type="ECO:0000313" key="1">
    <source>
        <dbReference type="EMBL" id="MDH1054671.1"/>
    </source>
</evidence>
<evidence type="ECO:0000313" key="2">
    <source>
        <dbReference type="Proteomes" id="UP001158730"/>
    </source>
</evidence>
<dbReference type="RefSeq" id="WP_280053545.1">
    <property type="nucleotide sequence ID" value="NZ_JAOBYN010000006.1"/>
</dbReference>
<reference evidence="1" key="1">
    <citation type="submission" date="2022-09" db="EMBL/GenBank/DDBJ databases">
        <title>Intensive care unit water sources are persistently colonized with multi-drug resistant bacteria and are the site of extensive horizontal gene transfer of antibiotic resistance genes.</title>
        <authorList>
            <person name="Diorio-Toth L."/>
        </authorList>
    </citation>
    <scope>NUCLEOTIDE SEQUENCE</scope>
    <source>
        <strain evidence="1">GD03990</strain>
    </source>
</reference>
<proteinExistence type="predicted"/>
<gene>
    <name evidence="1" type="ORF">N5C05_07855</name>
</gene>
<dbReference type="EMBL" id="JAOBYN010000006">
    <property type="protein sequence ID" value="MDH1054671.1"/>
    <property type="molecule type" value="Genomic_DNA"/>
</dbReference>
<accession>A0AA42MZJ2</accession>
<dbReference type="AlphaFoldDB" id="A0AA42MZJ2"/>
<sequence length="114" mass="12203">MNETITSQSVTSRAVSDSCDAYSGTEKDFTPLRHDEPHCVIGYLSSASALDLYDAATLRQSALIGVLCALSSAPELNELSPSSLQNCIQAIRILSEDAAALYGGAWQARQAERH</sequence>
<protein>
    <recommendedName>
        <fullName evidence="3">DUF3077 domain-containing protein</fullName>
    </recommendedName>
</protein>
<name>A0AA42MZJ2_AQUAC</name>